<dbReference type="Gene3D" id="3.10.180.10">
    <property type="entry name" value="2,3-Dihydroxybiphenyl 1,2-Dioxygenase, domain 1"/>
    <property type="match status" value="1"/>
</dbReference>
<feature type="domain" description="Glyoxalase/fosfomycin resistance/dioxygenase" evidence="1">
    <location>
        <begin position="13"/>
        <end position="138"/>
    </location>
</feature>
<dbReference type="PANTHER" id="PTHR33990">
    <property type="entry name" value="PROTEIN YJDN-RELATED"/>
    <property type="match status" value="1"/>
</dbReference>
<dbReference type="Pfam" id="PF00903">
    <property type="entry name" value="Glyoxalase"/>
    <property type="match status" value="1"/>
</dbReference>
<evidence type="ECO:0000259" key="1">
    <source>
        <dbReference type="Pfam" id="PF00903"/>
    </source>
</evidence>
<organism evidence="2 3">
    <name type="scientific">Actinomyces capricornis</name>
    <dbReference type="NCBI Taxonomy" id="2755559"/>
    <lineage>
        <taxon>Bacteria</taxon>
        <taxon>Bacillati</taxon>
        <taxon>Actinomycetota</taxon>
        <taxon>Actinomycetes</taxon>
        <taxon>Actinomycetales</taxon>
        <taxon>Actinomycetaceae</taxon>
        <taxon>Actinomyces</taxon>
    </lineage>
</organism>
<evidence type="ECO:0000313" key="2">
    <source>
        <dbReference type="EMBL" id="BDA64202.1"/>
    </source>
</evidence>
<sequence length="145" mass="15986">MRADLSAYISFGGRAREALEYYQQSLGGQVVIETFRTWGIPTAPGHEDDVVYGVLRTDNGFVIRARDHRFEGTSHSHLHPGGEQSAGWALCLNGEEAERLADCWASLARRASIIEPLETAPWGDCNGVLIDPFGIRWVVNIGDSE</sequence>
<protein>
    <submittedName>
        <fullName evidence="2">VOC family protein</fullName>
    </submittedName>
</protein>
<accession>A0ABN6K3M3</accession>
<dbReference type="PANTHER" id="PTHR33990:SF1">
    <property type="entry name" value="PROTEIN YJDN"/>
    <property type="match status" value="1"/>
</dbReference>
<keyword evidence="3" id="KW-1185">Reference proteome</keyword>
<dbReference type="SUPFAM" id="SSF54593">
    <property type="entry name" value="Glyoxalase/Bleomycin resistance protein/Dihydroxybiphenyl dioxygenase"/>
    <property type="match status" value="1"/>
</dbReference>
<evidence type="ECO:0000313" key="3">
    <source>
        <dbReference type="Proteomes" id="UP000824496"/>
    </source>
</evidence>
<dbReference type="RefSeq" id="WP_223911975.1">
    <property type="nucleotide sequence ID" value="NZ_AP025017.1"/>
</dbReference>
<dbReference type="InterPro" id="IPR029068">
    <property type="entry name" value="Glyas_Bleomycin-R_OHBP_Dase"/>
</dbReference>
<dbReference type="InterPro" id="IPR004360">
    <property type="entry name" value="Glyas_Fos-R_dOase_dom"/>
</dbReference>
<reference evidence="2 3" key="1">
    <citation type="submission" date="2021-08" db="EMBL/GenBank/DDBJ databases">
        <title>Whole genome sequence of novel Actinomyces species strain MAS-1.</title>
        <authorList>
            <person name="Saito M."/>
            <person name="Kuwahara N."/>
            <person name="Takizawa T."/>
            <person name="Gotouda H."/>
            <person name="Ochiai T."/>
        </authorList>
    </citation>
    <scope>NUCLEOTIDE SEQUENCE [LARGE SCALE GENOMIC DNA]</scope>
    <source>
        <strain evidence="2 3">MAS-1</strain>
    </source>
</reference>
<dbReference type="EMBL" id="AP025017">
    <property type="protein sequence ID" value="BDA64202.1"/>
    <property type="molecule type" value="Genomic_DNA"/>
</dbReference>
<name>A0ABN6K3M3_9ACTO</name>
<dbReference type="Proteomes" id="UP000824496">
    <property type="component" value="Chromosome"/>
</dbReference>
<gene>
    <name evidence="2" type="ORF">MANAM107_10360</name>
</gene>
<proteinExistence type="predicted"/>